<comment type="caution">
    <text evidence="4">The sequence shown here is derived from an EMBL/GenBank/DDBJ whole genome shotgun (WGS) entry which is preliminary data.</text>
</comment>
<dbReference type="AlphaFoldDB" id="A0AAD6HWD1"/>
<evidence type="ECO:0000313" key="5">
    <source>
        <dbReference type="Proteomes" id="UP001215712"/>
    </source>
</evidence>
<accession>A0AAD6HWD1</accession>
<evidence type="ECO:0000256" key="3">
    <source>
        <dbReference type="SAM" id="SignalP"/>
    </source>
</evidence>
<feature type="transmembrane region" description="Helical" evidence="2">
    <location>
        <begin position="539"/>
        <end position="563"/>
    </location>
</feature>
<evidence type="ECO:0000256" key="2">
    <source>
        <dbReference type="SAM" id="Phobius"/>
    </source>
</evidence>
<keyword evidence="5" id="KW-1185">Reference proteome</keyword>
<feature type="compositionally biased region" description="Polar residues" evidence="1">
    <location>
        <begin position="502"/>
        <end position="523"/>
    </location>
</feature>
<reference evidence="4" key="2">
    <citation type="submission" date="2023-01" db="EMBL/GenBank/DDBJ databases">
        <authorList>
            <person name="Petersen C."/>
        </authorList>
    </citation>
    <scope>NUCLEOTIDE SEQUENCE</scope>
    <source>
        <strain evidence="4">IBT 17514</strain>
    </source>
</reference>
<feature type="chain" id="PRO_5041978700" description="Mid2 domain-containing protein" evidence="3">
    <location>
        <begin position="21"/>
        <end position="612"/>
    </location>
</feature>
<protein>
    <recommendedName>
        <fullName evidence="6">Mid2 domain-containing protein</fullName>
    </recommendedName>
</protein>
<evidence type="ECO:0008006" key="6">
    <source>
        <dbReference type="Google" id="ProtNLM"/>
    </source>
</evidence>
<name>A0AAD6HWD1_9EURO</name>
<feature type="signal peptide" evidence="3">
    <location>
        <begin position="1"/>
        <end position="20"/>
    </location>
</feature>
<feature type="region of interest" description="Disordered" evidence="1">
    <location>
        <begin position="502"/>
        <end position="529"/>
    </location>
</feature>
<dbReference type="Proteomes" id="UP001215712">
    <property type="component" value="Unassembled WGS sequence"/>
</dbReference>
<organism evidence="4 5">
    <name type="scientific">Penicillium malachiteum</name>
    <dbReference type="NCBI Taxonomy" id="1324776"/>
    <lineage>
        <taxon>Eukaryota</taxon>
        <taxon>Fungi</taxon>
        <taxon>Dikarya</taxon>
        <taxon>Ascomycota</taxon>
        <taxon>Pezizomycotina</taxon>
        <taxon>Eurotiomycetes</taxon>
        <taxon>Eurotiomycetidae</taxon>
        <taxon>Eurotiales</taxon>
        <taxon>Aspergillaceae</taxon>
        <taxon>Penicillium</taxon>
    </lineage>
</organism>
<keyword evidence="2" id="KW-0812">Transmembrane</keyword>
<gene>
    <name evidence="4" type="ORF">N7493_000264</name>
</gene>
<keyword evidence="2" id="KW-1133">Transmembrane helix</keyword>
<reference evidence="4" key="1">
    <citation type="journal article" date="2023" name="IMA Fungus">
        <title>Comparative genomic study of the Penicillium genus elucidates a diverse pangenome and 15 lateral gene transfer events.</title>
        <authorList>
            <person name="Petersen C."/>
            <person name="Sorensen T."/>
            <person name="Nielsen M.R."/>
            <person name="Sondergaard T.E."/>
            <person name="Sorensen J.L."/>
            <person name="Fitzpatrick D.A."/>
            <person name="Frisvad J.C."/>
            <person name="Nielsen K.L."/>
        </authorList>
    </citation>
    <scope>NUCLEOTIDE SEQUENCE</scope>
    <source>
        <strain evidence="4">IBT 17514</strain>
    </source>
</reference>
<feature type="region of interest" description="Disordered" evidence="1">
    <location>
        <begin position="590"/>
        <end position="612"/>
    </location>
</feature>
<proteinExistence type="predicted"/>
<dbReference type="EMBL" id="JAQJAN010000001">
    <property type="protein sequence ID" value="KAJ5740392.1"/>
    <property type="molecule type" value="Genomic_DNA"/>
</dbReference>
<keyword evidence="2" id="KW-0472">Membrane</keyword>
<evidence type="ECO:0000256" key="1">
    <source>
        <dbReference type="SAM" id="MobiDB-lite"/>
    </source>
</evidence>
<sequence>MLFPLQIAAGALYLASLSSASESVGVSPGNAALRTRNAPGMTDLDTFSTVGQAFRRAVIQSRSNVYHMNETSLAKSWDNAVLYGDSPDEVPDTDSVTDAWQSTGGIEIICSTCYFNGSVTGELTLKGDFNISAIAEDIYYEFKNDTETFIKTLKDYAEKMAENIISLKGIPAWPSIDSDMSLDDTSSEFSGAEVHFEFDDLELYIDLDIKLSEGATYTVNLFTSETAVGFSVPGATVGAVFSVDLILMADAEIDVGTGIHLKLDDGLSFDLELFDHELSTVSVPGGSYEFLPITIEGEGGTIQAVLSLKASVGVEVDTMSFLDDELSFSVGVEADVFAYVADFVVDIDHNSADSTEECKLSAVAEYTLAVGAAAGATIAVDSYQWGPNAYTTVPVWYTTLASTCVSSKSATSTTTAAITARAEVEKRDDLITTEVTSSATYTIVGCESSGLVNCPVNSQNTTSHTQTMVATLTVASGSSATYPAATYASVTSAVAFGSNVRSLDKTSGSPTSYTASSTGSHSESGGVLNGKTNGTSNKIIIGLCVGLGVPFLAACAAGLWYFLKRGTKYDPVTPQTDAIEQETQYTAYDPPSISLSTISKDVPPTEVNSTHS</sequence>
<keyword evidence="3" id="KW-0732">Signal</keyword>
<evidence type="ECO:0000313" key="4">
    <source>
        <dbReference type="EMBL" id="KAJ5740392.1"/>
    </source>
</evidence>